<feature type="domain" description="4Fe-4S ferredoxin-type" evidence="4">
    <location>
        <begin position="225"/>
        <end position="255"/>
    </location>
</feature>
<evidence type="ECO:0000256" key="2">
    <source>
        <dbReference type="ARBA" id="ARBA00023004"/>
    </source>
</evidence>
<keyword evidence="6" id="KW-1185">Reference proteome</keyword>
<organism evidence="5">
    <name type="scientific">Vecturithrix granuli</name>
    <dbReference type="NCBI Taxonomy" id="1499967"/>
    <lineage>
        <taxon>Bacteria</taxon>
        <taxon>Candidatus Moduliflexota</taxon>
        <taxon>Candidatus Vecturitrichia</taxon>
        <taxon>Candidatus Vecturitrichales</taxon>
        <taxon>Candidatus Vecturitrichaceae</taxon>
        <taxon>Candidatus Vecturithrix</taxon>
    </lineage>
</organism>
<name>A0A081C8H2_VECG1</name>
<keyword evidence="2" id="KW-0408">Iron</keyword>
<dbReference type="PANTHER" id="PTHR40447">
    <property type="entry name" value="ANAEROBIC SULFITE REDUCTASE SUBUNIT A"/>
    <property type="match status" value="1"/>
</dbReference>
<reference evidence="5" key="1">
    <citation type="journal article" date="2015" name="PeerJ">
        <title>First genomic representation of candidate bacterial phylum KSB3 points to enhanced environmental sensing as a trigger of wastewater bulking.</title>
        <authorList>
            <person name="Sekiguchi Y."/>
            <person name="Ohashi A."/>
            <person name="Parks D.H."/>
            <person name="Yamauchi T."/>
            <person name="Tyson G.W."/>
            <person name="Hugenholtz P."/>
        </authorList>
    </citation>
    <scope>NUCLEOTIDE SEQUENCE [LARGE SCALE GENOMIC DNA]</scope>
</reference>
<dbReference type="Pfam" id="PF17179">
    <property type="entry name" value="Fer4_22"/>
    <property type="match status" value="1"/>
</dbReference>
<dbReference type="InterPro" id="IPR017900">
    <property type="entry name" value="4Fe4S_Fe_S_CS"/>
</dbReference>
<evidence type="ECO:0000256" key="3">
    <source>
        <dbReference type="ARBA" id="ARBA00023014"/>
    </source>
</evidence>
<dbReference type="GO" id="GO:0046872">
    <property type="term" value="F:metal ion binding"/>
    <property type="evidence" value="ECO:0007669"/>
    <property type="project" value="UniProtKB-KW"/>
</dbReference>
<protein>
    <submittedName>
        <fullName evidence="5">4Fe-4S ferredoxin iron-sulfur binding domain protein</fullName>
    </submittedName>
</protein>
<dbReference type="GO" id="GO:0051536">
    <property type="term" value="F:iron-sulfur cluster binding"/>
    <property type="evidence" value="ECO:0007669"/>
    <property type="project" value="UniProtKB-KW"/>
</dbReference>
<dbReference type="AlphaFoldDB" id="A0A081C8H2"/>
<evidence type="ECO:0000313" key="5">
    <source>
        <dbReference type="EMBL" id="GAK60877.1"/>
    </source>
</evidence>
<dbReference type="SUPFAM" id="SSF46548">
    <property type="entry name" value="alpha-helical ferredoxin"/>
    <property type="match status" value="1"/>
</dbReference>
<keyword evidence="1" id="KW-0479">Metal-binding</keyword>
<keyword evidence="3" id="KW-0411">Iron-sulfur</keyword>
<sequence>MHQGILTKQELNALISAAAQEAEVYAPAKGRNGVEYLKTSGAEQVAFDYVNIKLSPKSLFFPQKEVICRFCGDTLSDAPAPEEKLIVLGARPCDVRSLLCLDKVFADQTSQFADPYYLSRRNNALIITFACHTPAPTCFCTTVGGSPTEPTGSDILATELEDELLFEACSEKGGTFLETYKTFFQPPTEEHLRRKDEQAAQAAEQLHEFNIEGIKAKLDRLFEESVWETLTNTCLGCGVCTYLCPTCHCFDISDETNAKGEGVRLRTWDSCQYPLFTLHASGHNPRVNKKQRMRQRIMHKFSYTVENVDDIYCAGCGRCVIHCPVNLDIREMLQTLVLAP</sequence>
<evidence type="ECO:0000313" key="6">
    <source>
        <dbReference type="Proteomes" id="UP000030661"/>
    </source>
</evidence>
<gene>
    <name evidence="5" type="ORF">U27_00775</name>
</gene>
<dbReference type="PANTHER" id="PTHR40447:SF1">
    <property type="entry name" value="ANAEROBIC SULFITE REDUCTASE SUBUNIT A"/>
    <property type="match status" value="1"/>
</dbReference>
<accession>A0A081C8H2</accession>
<dbReference type="HOGENOM" id="CLU_046702_0_0_0"/>
<proteinExistence type="predicted"/>
<dbReference type="InterPro" id="IPR017896">
    <property type="entry name" value="4Fe4S_Fe-S-bd"/>
</dbReference>
<evidence type="ECO:0000259" key="4">
    <source>
        <dbReference type="PROSITE" id="PS51379"/>
    </source>
</evidence>
<dbReference type="STRING" id="1499967.U27_00775"/>
<feature type="domain" description="4Fe-4S ferredoxin-type" evidence="4">
    <location>
        <begin position="303"/>
        <end position="332"/>
    </location>
</feature>
<dbReference type="PROSITE" id="PS51379">
    <property type="entry name" value="4FE4S_FER_2"/>
    <property type="match status" value="2"/>
</dbReference>
<dbReference type="Proteomes" id="UP000030661">
    <property type="component" value="Unassembled WGS sequence"/>
</dbReference>
<dbReference type="EMBL" id="DF820475">
    <property type="protein sequence ID" value="GAK60877.1"/>
    <property type="molecule type" value="Genomic_DNA"/>
</dbReference>
<evidence type="ECO:0000256" key="1">
    <source>
        <dbReference type="ARBA" id="ARBA00022723"/>
    </source>
</evidence>
<dbReference type="PROSITE" id="PS00198">
    <property type="entry name" value="4FE4S_FER_1"/>
    <property type="match status" value="1"/>
</dbReference>
<dbReference type="eggNOG" id="COG1143">
    <property type="taxonomic scope" value="Bacteria"/>
</dbReference>